<feature type="compositionally biased region" description="Gly residues" evidence="1">
    <location>
        <begin position="185"/>
        <end position="202"/>
    </location>
</feature>
<dbReference type="EMBL" id="VSRR010000549">
    <property type="protein sequence ID" value="MPC16924.1"/>
    <property type="molecule type" value="Genomic_DNA"/>
</dbReference>
<sequence>MGVAASPQTITFTCFNCRLPICHRLLRSLVKPRSGGLRVASWPCRLDTYTASPRLTSQPGNTQFRDSSLCPAASLRHNLQKRTLRLHLRVVTSVEGGTSRSASRAQLWYYPCDGVGGGPPWQPPPRRAVSALVSKGRAAPRRPAPPRPAVPGGAGRGGRAGATSRAGLWSARHSPARQCPRPAPTGGGGGGGGGEAGRGGAGRRGEPNSIIIHTLNIRMSYRKTI</sequence>
<keyword evidence="3" id="KW-1185">Reference proteome</keyword>
<dbReference type="AlphaFoldDB" id="A0A5B7D6N1"/>
<organism evidence="2 3">
    <name type="scientific">Portunus trituberculatus</name>
    <name type="common">Swimming crab</name>
    <name type="synonym">Neptunus trituberculatus</name>
    <dbReference type="NCBI Taxonomy" id="210409"/>
    <lineage>
        <taxon>Eukaryota</taxon>
        <taxon>Metazoa</taxon>
        <taxon>Ecdysozoa</taxon>
        <taxon>Arthropoda</taxon>
        <taxon>Crustacea</taxon>
        <taxon>Multicrustacea</taxon>
        <taxon>Malacostraca</taxon>
        <taxon>Eumalacostraca</taxon>
        <taxon>Eucarida</taxon>
        <taxon>Decapoda</taxon>
        <taxon>Pleocyemata</taxon>
        <taxon>Brachyura</taxon>
        <taxon>Eubrachyura</taxon>
        <taxon>Portunoidea</taxon>
        <taxon>Portunidae</taxon>
        <taxon>Portuninae</taxon>
        <taxon>Portunus</taxon>
    </lineage>
</organism>
<dbReference type="Proteomes" id="UP000324222">
    <property type="component" value="Unassembled WGS sequence"/>
</dbReference>
<evidence type="ECO:0000313" key="2">
    <source>
        <dbReference type="EMBL" id="MPC16924.1"/>
    </source>
</evidence>
<comment type="caution">
    <text evidence="2">The sequence shown here is derived from an EMBL/GenBank/DDBJ whole genome shotgun (WGS) entry which is preliminary data.</text>
</comment>
<feature type="region of interest" description="Disordered" evidence="1">
    <location>
        <begin position="119"/>
        <end position="207"/>
    </location>
</feature>
<name>A0A5B7D6N1_PORTR</name>
<evidence type="ECO:0000256" key="1">
    <source>
        <dbReference type="SAM" id="MobiDB-lite"/>
    </source>
</evidence>
<protein>
    <submittedName>
        <fullName evidence="2">Uncharacterized protein</fullName>
    </submittedName>
</protein>
<proteinExistence type="predicted"/>
<accession>A0A5B7D6N1</accession>
<evidence type="ECO:0000313" key="3">
    <source>
        <dbReference type="Proteomes" id="UP000324222"/>
    </source>
</evidence>
<reference evidence="2 3" key="1">
    <citation type="submission" date="2019-05" db="EMBL/GenBank/DDBJ databases">
        <title>Another draft genome of Portunus trituberculatus and its Hox gene families provides insights of decapod evolution.</title>
        <authorList>
            <person name="Jeong J.-H."/>
            <person name="Song I."/>
            <person name="Kim S."/>
            <person name="Choi T."/>
            <person name="Kim D."/>
            <person name="Ryu S."/>
            <person name="Kim W."/>
        </authorList>
    </citation>
    <scope>NUCLEOTIDE SEQUENCE [LARGE SCALE GENOMIC DNA]</scope>
    <source>
        <tissue evidence="2">Muscle</tissue>
    </source>
</reference>
<gene>
    <name evidence="2" type="ORF">E2C01_009764</name>
</gene>